<dbReference type="OMA" id="NEDATWK"/>
<dbReference type="PANTHER" id="PTHR46148:SF52">
    <property type="entry name" value="OS04G0603800 PROTEIN"/>
    <property type="match status" value="1"/>
</dbReference>
<accession>A0A2R6P6L1</accession>
<organism evidence="2 3">
    <name type="scientific">Actinidia chinensis var. chinensis</name>
    <name type="common">Chinese soft-hair kiwi</name>
    <dbReference type="NCBI Taxonomy" id="1590841"/>
    <lineage>
        <taxon>Eukaryota</taxon>
        <taxon>Viridiplantae</taxon>
        <taxon>Streptophyta</taxon>
        <taxon>Embryophyta</taxon>
        <taxon>Tracheophyta</taxon>
        <taxon>Spermatophyta</taxon>
        <taxon>Magnoliopsida</taxon>
        <taxon>eudicotyledons</taxon>
        <taxon>Gunneridae</taxon>
        <taxon>Pentapetalae</taxon>
        <taxon>asterids</taxon>
        <taxon>Ericales</taxon>
        <taxon>Actinidiaceae</taxon>
        <taxon>Actinidia</taxon>
    </lineage>
</organism>
<sequence>MTPFQALYGRLPPIIPQYQVGNSPVYEVNQNLASRYSLLRQLKDNLHATSNRMKQVADSKGRDIEFEEGHLIFLKLHPYRQQTVFKRAYQKLASRFYGPYLIEKRVGKVAYRLQLPEGSRIHPIFHVSLLKKKMGEAYATSNDLPPITNEGEFIMEPEGIVDS</sequence>
<keyword evidence="3" id="KW-1185">Reference proteome</keyword>
<gene>
    <name evidence="2" type="ORF">CEY00_Acc31724</name>
</gene>
<dbReference type="OrthoDB" id="5554229at2759"/>
<dbReference type="Gramene" id="PSR86095">
    <property type="protein sequence ID" value="PSR86095"/>
    <property type="gene ID" value="CEY00_Acc31724"/>
</dbReference>
<dbReference type="AlphaFoldDB" id="A0A2R6P6L1"/>
<proteinExistence type="predicted"/>
<reference evidence="2 3" key="1">
    <citation type="submission" date="2017-07" db="EMBL/GenBank/DDBJ databases">
        <title>An improved, manually edited Actinidia chinensis var. chinensis (kiwifruit) genome highlights the challenges associated with draft genomes and gene prediction in plants.</title>
        <authorList>
            <person name="Pilkington S."/>
            <person name="Crowhurst R."/>
            <person name="Hilario E."/>
            <person name="Nardozza S."/>
            <person name="Fraser L."/>
            <person name="Peng Y."/>
            <person name="Gunaseelan K."/>
            <person name="Simpson R."/>
            <person name="Tahir J."/>
            <person name="Deroles S."/>
            <person name="Templeton K."/>
            <person name="Luo Z."/>
            <person name="Davy M."/>
            <person name="Cheng C."/>
            <person name="Mcneilage M."/>
            <person name="Scaglione D."/>
            <person name="Liu Y."/>
            <person name="Zhang Q."/>
            <person name="Datson P."/>
            <person name="De Silva N."/>
            <person name="Gardiner S."/>
            <person name="Bassett H."/>
            <person name="Chagne D."/>
            <person name="Mccallum J."/>
            <person name="Dzierzon H."/>
            <person name="Deng C."/>
            <person name="Wang Y.-Y."/>
            <person name="Barron N."/>
            <person name="Manako K."/>
            <person name="Bowen J."/>
            <person name="Foster T."/>
            <person name="Erridge Z."/>
            <person name="Tiffin H."/>
            <person name="Waite C."/>
            <person name="Davies K."/>
            <person name="Grierson E."/>
            <person name="Laing W."/>
            <person name="Kirk R."/>
            <person name="Chen X."/>
            <person name="Wood M."/>
            <person name="Montefiori M."/>
            <person name="Brummell D."/>
            <person name="Schwinn K."/>
            <person name="Catanach A."/>
            <person name="Fullerton C."/>
            <person name="Li D."/>
            <person name="Meiyalaghan S."/>
            <person name="Nieuwenhuizen N."/>
            <person name="Read N."/>
            <person name="Prakash R."/>
            <person name="Hunter D."/>
            <person name="Zhang H."/>
            <person name="Mckenzie M."/>
            <person name="Knabel M."/>
            <person name="Harris A."/>
            <person name="Allan A."/>
            <person name="Chen A."/>
            <person name="Janssen B."/>
            <person name="Plunkett B."/>
            <person name="Dwamena C."/>
            <person name="Voogd C."/>
            <person name="Leif D."/>
            <person name="Lafferty D."/>
            <person name="Souleyre E."/>
            <person name="Varkonyi-Gasic E."/>
            <person name="Gambi F."/>
            <person name="Hanley J."/>
            <person name="Yao J.-L."/>
            <person name="Cheung J."/>
            <person name="David K."/>
            <person name="Warren B."/>
            <person name="Marsh K."/>
            <person name="Snowden K."/>
            <person name="Lin-Wang K."/>
            <person name="Brian L."/>
            <person name="Martinez-Sanchez M."/>
            <person name="Wang M."/>
            <person name="Ileperuma N."/>
            <person name="Macnee N."/>
            <person name="Campin R."/>
            <person name="Mcatee P."/>
            <person name="Drummond R."/>
            <person name="Espley R."/>
            <person name="Ireland H."/>
            <person name="Wu R."/>
            <person name="Atkinson R."/>
            <person name="Karunairetnam S."/>
            <person name="Bulley S."/>
            <person name="Chunkath S."/>
            <person name="Hanley Z."/>
            <person name="Storey R."/>
            <person name="Thrimawithana A."/>
            <person name="Thomson S."/>
            <person name="David C."/>
            <person name="Testolin R."/>
        </authorList>
    </citation>
    <scope>NUCLEOTIDE SEQUENCE [LARGE SCALE GENOMIC DNA]</scope>
    <source>
        <strain evidence="3">cv. Red5</strain>
        <tissue evidence="2">Young leaf</tissue>
    </source>
</reference>
<dbReference type="PANTHER" id="PTHR46148">
    <property type="entry name" value="CHROMO DOMAIN-CONTAINING PROTEIN"/>
    <property type="match status" value="1"/>
</dbReference>
<comment type="caution">
    <text evidence="2">The sequence shown here is derived from an EMBL/GenBank/DDBJ whole genome shotgun (WGS) entry which is preliminary data.</text>
</comment>
<dbReference type="Pfam" id="PF24626">
    <property type="entry name" value="SH3_Tf2-1"/>
    <property type="match status" value="1"/>
</dbReference>
<dbReference type="InterPro" id="IPR056924">
    <property type="entry name" value="SH3_Tf2-1"/>
</dbReference>
<dbReference type="STRING" id="1590841.A0A2R6P6L1"/>
<dbReference type="InParanoid" id="A0A2R6P6L1"/>
<evidence type="ECO:0000259" key="1">
    <source>
        <dbReference type="Pfam" id="PF24626"/>
    </source>
</evidence>
<feature type="domain" description="Tf2-1-like SH3-like" evidence="1">
    <location>
        <begin position="69"/>
        <end position="132"/>
    </location>
</feature>
<evidence type="ECO:0000313" key="3">
    <source>
        <dbReference type="Proteomes" id="UP000241394"/>
    </source>
</evidence>
<protein>
    <submittedName>
        <fullName evidence="2">Transposon Tf2-6 polyprotein</fullName>
    </submittedName>
</protein>
<evidence type="ECO:0000313" key="2">
    <source>
        <dbReference type="EMBL" id="PSR86095.1"/>
    </source>
</evidence>
<name>A0A2R6P6L1_ACTCC</name>
<dbReference type="Proteomes" id="UP000241394">
    <property type="component" value="Chromosome LG28"/>
</dbReference>
<dbReference type="EMBL" id="NKQK01000028">
    <property type="protein sequence ID" value="PSR86095.1"/>
    <property type="molecule type" value="Genomic_DNA"/>
</dbReference>
<reference evidence="3" key="2">
    <citation type="journal article" date="2018" name="BMC Genomics">
        <title>A manually annotated Actinidia chinensis var. chinensis (kiwifruit) genome highlights the challenges associated with draft genomes and gene prediction in plants.</title>
        <authorList>
            <person name="Pilkington S.M."/>
            <person name="Crowhurst R."/>
            <person name="Hilario E."/>
            <person name="Nardozza S."/>
            <person name="Fraser L."/>
            <person name="Peng Y."/>
            <person name="Gunaseelan K."/>
            <person name="Simpson R."/>
            <person name="Tahir J."/>
            <person name="Deroles S.C."/>
            <person name="Templeton K."/>
            <person name="Luo Z."/>
            <person name="Davy M."/>
            <person name="Cheng C."/>
            <person name="McNeilage M."/>
            <person name="Scaglione D."/>
            <person name="Liu Y."/>
            <person name="Zhang Q."/>
            <person name="Datson P."/>
            <person name="De Silva N."/>
            <person name="Gardiner S.E."/>
            <person name="Bassett H."/>
            <person name="Chagne D."/>
            <person name="McCallum J."/>
            <person name="Dzierzon H."/>
            <person name="Deng C."/>
            <person name="Wang Y.Y."/>
            <person name="Barron L."/>
            <person name="Manako K."/>
            <person name="Bowen J."/>
            <person name="Foster T.M."/>
            <person name="Erridge Z.A."/>
            <person name="Tiffin H."/>
            <person name="Waite C.N."/>
            <person name="Davies K.M."/>
            <person name="Grierson E.P."/>
            <person name="Laing W.A."/>
            <person name="Kirk R."/>
            <person name="Chen X."/>
            <person name="Wood M."/>
            <person name="Montefiori M."/>
            <person name="Brummell D.A."/>
            <person name="Schwinn K.E."/>
            <person name="Catanach A."/>
            <person name="Fullerton C."/>
            <person name="Li D."/>
            <person name="Meiyalaghan S."/>
            <person name="Nieuwenhuizen N."/>
            <person name="Read N."/>
            <person name="Prakash R."/>
            <person name="Hunter D."/>
            <person name="Zhang H."/>
            <person name="McKenzie M."/>
            <person name="Knabel M."/>
            <person name="Harris A."/>
            <person name="Allan A.C."/>
            <person name="Gleave A."/>
            <person name="Chen A."/>
            <person name="Janssen B.J."/>
            <person name="Plunkett B."/>
            <person name="Ampomah-Dwamena C."/>
            <person name="Voogd C."/>
            <person name="Leif D."/>
            <person name="Lafferty D."/>
            <person name="Souleyre E.J.F."/>
            <person name="Varkonyi-Gasic E."/>
            <person name="Gambi F."/>
            <person name="Hanley J."/>
            <person name="Yao J.L."/>
            <person name="Cheung J."/>
            <person name="David K.M."/>
            <person name="Warren B."/>
            <person name="Marsh K."/>
            <person name="Snowden K.C."/>
            <person name="Lin-Wang K."/>
            <person name="Brian L."/>
            <person name="Martinez-Sanchez M."/>
            <person name="Wang M."/>
            <person name="Ileperuma N."/>
            <person name="Macnee N."/>
            <person name="Campin R."/>
            <person name="McAtee P."/>
            <person name="Drummond R.S.M."/>
            <person name="Espley R.V."/>
            <person name="Ireland H.S."/>
            <person name="Wu R."/>
            <person name="Atkinson R.G."/>
            <person name="Karunairetnam S."/>
            <person name="Bulley S."/>
            <person name="Chunkath S."/>
            <person name="Hanley Z."/>
            <person name="Storey R."/>
            <person name="Thrimawithana A.H."/>
            <person name="Thomson S."/>
            <person name="David C."/>
            <person name="Testolin R."/>
            <person name="Huang H."/>
            <person name="Hellens R.P."/>
            <person name="Schaffer R.J."/>
        </authorList>
    </citation>
    <scope>NUCLEOTIDE SEQUENCE [LARGE SCALE GENOMIC DNA]</scope>
    <source>
        <strain evidence="3">cv. Red5</strain>
    </source>
</reference>